<dbReference type="Pfam" id="PF09819">
    <property type="entry name" value="ABC_cobalt"/>
    <property type="match status" value="1"/>
</dbReference>
<accession>A0A4Y8KMV0</accession>
<dbReference type="PIRSF" id="PIRSF037394">
    <property type="entry name" value="ABC_thiamine-permease_YkoE_prd"/>
    <property type="match status" value="1"/>
</dbReference>
<dbReference type="AlphaFoldDB" id="A0A4Y8KMV0"/>
<dbReference type="OrthoDB" id="8017424at2"/>
<dbReference type="EMBL" id="SOHQ01000028">
    <property type="protein sequence ID" value="TFD78441.1"/>
    <property type="molecule type" value="Genomic_DNA"/>
</dbReference>
<evidence type="ECO:0000313" key="1">
    <source>
        <dbReference type="EMBL" id="TFD78441.1"/>
    </source>
</evidence>
<protein>
    <submittedName>
        <fullName evidence="1">Uncharacterized protein</fullName>
    </submittedName>
</protein>
<reference evidence="1 2" key="1">
    <citation type="submission" date="2019-03" db="EMBL/GenBank/DDBJ databases">
        <title>Genomics of glacier-inhabiting Cryobacterium strains.</title>
        <authorList>
            <person name="Liu Q."/>
            <person name="Xin Y.-H."/>
        </authorList>
    </citation>
    <scope>NUCLEOTIDE SEQUENCE [LARGE SCALE GENOMIC DNA]</scope>
    <source>
        <strain evidence="1 2">CGMCC 1.4292</strain>
    </source>
</reference>
<comment type="caution">
    <text evidence="1">The sequence shown here is derived from an EMBL/GenBank/DDBJ whole genome shotgun (WGS) entry which is preliminary data.</text>
</comment>
<dbReference type="RefSeq" id="WP_134174378.1">
    <property type="nucleotide sequence ID" value="NZ_SODI01000001.1"/>
</dbReference>
<dbReference type="InterPro" id="IPR017195">
    <property type="entry name" value="ABC_thiamin-permease_prd"/>
</dbReference>
<proteinExistence type="predicted"/>
<name>A0A4Y8KMV0_9MICO</name>
<organism evidence="1 2">
    <name type="scientific">Cryobacterium psychrophilum</name>
    <dbReference type="NCBI Taxonomy" id="41988"/>
    <lineage>
        <taxon>Bacteria</taxon>
        <taxon>Bacillati</taxon>
        <taxon>Actinomycetota</taxon>
        <taxon>Actinomycetes</taxon>
        <taxon>Micrococcales</taxon>
        <taxon>Microbacteriaceae</taxon>
        <taxon>Cryobacterium</taxon>
    </lineage>
</organism>
<gene>
    <name evidence="1" type="ORF">E3T53_09615</name>
</gene>
<keyword evidence="2" id="KW-1185">Reference proteome</keyword>
<dbReference type="Proteomes" id="UP000298218">
    <property type="component" value="Unassembled WGS sequence"/>
</dbReference>
<sequence>MHATSKTFGTTSSTATRGRNYRWRVVDIVVASVIGVASGVIFWAWGLAWSPLSSLLAFAPGLGGLLAGGWLFAGVLGGLIIRKPGAALYTEVIAAVVSMLIGTQWGFATLIWGVLQGLGAEIVLALFFYANFRLGVALLAGAGAGLAVALLDTAISYAALDLGFKTVYFVTAILSGTVLAGLLSWLAVRGLARTGALSRFASGREAMRPARAPQAVR</sequence>
<evidence type="ECO:0000313" key="2">
    <source>
        <dbReference type="Proteomes" id="UP000298218"/>
    </source>
</evidence>